<keyword evidence="3" id="KW-1185">Reference proteome</keyword>
<dbReference type="AlphaFoldDB" id="A0A0J1H5K0"/>
<feature type="compositionally biased region" description="Basic and acidic residues" evidence="1">
    <location>
        <begin position="44"/>
        <end position="58"/>
    </location>
</feature>
<dbReference type="Proteomes" id="UP000036097">
    <property type="component" value="Unassembled WGS sequence"/>
</dbReference>
<accession>A0A0J1H5K0</accession>
<dbReference type="OrthoDB" id="5827117at2"/>
<protein>
    <submittedName>
        <fullName evidence="2">Uncharacterized protein</fullName>
    </submittedName>
</protein>
<dbReference type="PATRIC" id="fig|1195763.3.peg.1216"/>
<gene>
    <name evidence="2" type="ORF">ABT56_05740</name>
</gene>
<dbReference type="EMBL" id="LDOT01000006">
    <property type="protein sequence ID" value="KLV07064.1"/>
    <property type="molecule type" value="Genomic_DNA"/>
</dbReference>
<evidence type="ECO:0000313" key="2">
    <source>
        <dbReference type="EMBL" id="KLV07064.1"/>
    </source>
</evidence>
<evidence type="ECO:0000256" key="1">
    <source>
        <dbReference type="SAM" id="MobiDB-lite"/>
    </source>
</evidence>
<feature type="region of interest" description="Disordered" evidence="1">
    <location>
        <begin position="1"/>
        <end position="58"/>
    </location>
</feature>
<feature type="compositionally biased region" description="Basic and acidic residues" evidence="1">
    <location>
        <begin position="1"/>
        <end position="17"/>
    </location>
</feature>
<comment type="caution">
    <text evidence="2">The sequence shown here is derived from an EMBL/GenBank/DDBJ whole genome shotgun (WGS) entry which is preliminary data.</text>
</comment>
<proteinExistence type="predicted"/>
<reference evidence="2 3" key="1">
    <citation type="submission" date="2015-05" db="EMBL/GenBank/DDBJ databases">
        <title>Photobacterium galathea sp. nov.</title>
        <authorList>
            <person name="Machado H."/>
            <person name="Gram L."/>
        </authorList>
    </citation>
    <scope>NUCLEOTIDE SEQUENCE [LARGE SCALE GENOMIC DNA]</scope>
    <source>
        <strain evidence="2 3">CGMCC 1.12159</strain>
    </source>
</reference>
<dbReference type="RefSeq" id="WP_047877915.1">
    <property type="nucleotide sequence ID" value="NZ_LDOT01000006.1"/>
</dbReference>
<organism evidence="2 3">
    <name type="scientific">Photobacterium aquae</name>
    <dbReference type="NCBI Taxonomy" id="1195763"/>
    <lineage>
        <taxon>Bacteria</taxon>
        <taxon>Pseudomonadati</taxon>
        <taxon>Pseudomonadota</taxon>
        <taxon>Gammaproteobacteria</taxon>
        <taxon>Vibrionales</taxon>
        <taxon>Vibrionaceae</taxon>
        <taxon>Photobacterium</taxon>
    </lineage>
</organism>
<sequence>MSFSDHLDNILKQREQKAQGLSVAGQPRKHTIQDPTNQSLAREAMAKAQEDASRQAEYDTKLPHCCINGRYVTEEEAEAMKKMHTKCAPANPDRIAYINQLRRNLKLKKRN</sequence>
<name>A0A0J1H5K0_9GAMM</name>
<evidence type="ECO:0000313" key="3">
    <source>
        <dbReference type="Proteomes" id="UP000036097"/>
    </source>
</evidence>